<evidence type="ECO:0000313" key="2">
    <source>
        <dbReference type="Proteomes" id="UP001221757"/>
    </source>
</evidence>
<name>A0AAD7D452_MYCRO</name>
<proteinExistence type="predicted"/>
<comment type="caution">
    <text evidence="1">The sequence shown here is derived from an EMBL/GenBank/DDBJ whole genome shotgun (WGS) entry which is preliminary data.</text>
</comment>
<protein>
    <submittedName>
        <fullName evidence="1">Uncharacterized protein</fullName>
    </submittedName>
</protein>
<evidence type="ECO:0000313" key="1">
    <source>
        <dbReference type="EMBL" id="KAJ7678374.1"/>
    </source>
</evidence>
<organism evidence="1 2">
    <name type="scientific">Mycena rosella</name>
    <name type="common">Pink bonnet</name>
    <name type="synonym">Agaricus rosellus</name>
    <dbReference type="NCBI Taxonomy" id="1033263"/>
    <lineage>
        <taxon>Eukaryota</taxon>
        <taxon>Fungi</taxon>
        <taxon>Dikarya</taxon>
        <taxon>Basidiomycota</taxon>
        <taxon>Agaricomycotina</taxon>
        <taxon>Agaricomycetes</taxon>
        <taxon>Agaricomycetidae</taxon>
        <taxon>Agaricales</taxon>
        <taxon>Marasmiineae</taxon>
        <taxon>Mycenaceae</taxon>
        <taxon>Mycena</taxon>
    </lineage>
</organism>
<keyword evidence="2" id="KW-1185">Reference proteome</keyword>
<gene>
    <name evidence="1" type="ORF">B0H17DRAFT_1139436</name>
</gene>
<sequence length="126" mass="13958">MLDYHPQLRLGAPSGTVIIIRHPARVNIWAFSLRRLRLNSMHASDTLASNEAFVVLETTHGLNQALTNCPRKFDILASNEAFILLETAGELPTTTLAIWVATTVWDKSVAPPIPLVPDLLTSRTQF</sequence>
<dbReference type="AlphaFoldDB" id="A0AAD7D452"/>
<reference evidence="1" key="1">
    <citation type="submission" date="2023-03" db="EMBL/GenBank/DDBJ databases">
        <title>Massive genome expansion in bonnet fungi (Mycena s.s.) driven by repeated elements and novel gene families across ecological guilds.</title>
        <authorList>
            <consortium name="Lawrence Berkeley National Laboratory"/>
            <person name="Harder C.B."/>
            <person name="Miyauchi S."/>
            <person name="Viragh M."/>
            <person name="Kuo A."/>
            <person name="Thoen E."/>
            <person name="Andreopoulos B."/>
            <person name="Lu D."/>
            <person name="Skrede I."/>
            <person name="Drula E."/>
            <person name="Henrissat B."/>
            <person name="Morin E."/>
            <person name="Kohler A."/>
            <person name="Barry K."/>
            <person name="LaButti K."/>
            <person name="Morin E."/>
            <person name="Salamov A."/>
            <person name="Lipzen A."/>
            <person name="Mereny Z."/>
            <person name="Hegedus B."/>
            <person name="Baldrian P."/>
            <person name="Stursova M."/>
            <person name="Weitz H."/>
            <person name="Taylor A."/>
            <person name="Grigoriev I.V."/>
            <person name="Nagy L.G."/>
            <person name="Martin F."/>
            <person name="Kauserud H."/>
        </authorList>
    </citation>
    <scope>NUCLEOTIDE SEQUENCE</scope>
    <source>
        <strain evidence="1">CBHHK067</strain>
    </source>
</reference>
<dbReference type="EMBL" id="JARKIE010000135">
    <property type="protein sequence ID" value="KAJ7678374.1"/>
    <property type="molecule type" value="Genomic_DNA"/>
</dbReference>
<dbReference type="Proteomes" id="UP001221757">
    <property type="component" value="Unassembled WGS sequence"/>
</dbReference>
<accession>A0AAD7D452</accession>